<dbReference type="Pfam" id="PF03734">
    <property type="entry name" value="YkuD"/>
    <property type="match status" value="1"/>
</dbReference>
<keyword evidence="12" id="KW-1185">Reference proteome</keyword>
<evidence type="ECO:0000256" key="6">
    <source>
        <dbReference type="ARBA" id="ARBA00023316"/>
    </source>
</evidence>
<protein>
    <submittedName>
        <fullName evidence="10">Enhanced entry protein EnhA</fullName>
    </submittedName>
</protein>
<evidence type="ECO:0000256" key="5">
    <source>
        <dbReference type="ARBA" id="ARBA00022984"/>
    </source>
</evidence>
<dbReference type="GO" id="GO:0005576">
    <property type="term" value="C:extracellular region"/>
    <property type="evidence" value="ECO:0007669"/>
    <property type="project" value="TreeGrafter"/>
</dbReference>
<dbReference type="GO" id="GO:0071972">
    <property type="term" value="F:peptidoglycan L,D-transpeptidase activity"/>
    <property type="evidence" value="ECO:0007669"/>
    <property type="project" value="TreeGrafter"/>
</dbReference>
<dbReference type="InterPro" id="IPR050979">
    <property type="entry name" value="LD-transpeptidase"/>
</dbReference>
<evidence type="ECO:0000313" key="12">
    <source>
        <dbReference type="Proteomes" id="UP000054698"/>
    </source>
</evidence>
<dbReference type="GO" id="GO:0016740">
    <property type="term" value="F:transferase activity"/>
    <property type="evidence" value="ECO:0007669"/>
    <property type="project" value="UniProtKB-KW"/>
</dbReference>
<dbReference type="PANTHER" id="PTHR30582:SF2">
    <property type="entry name" value="L,D-TRANSPEPTIDASE YCIB-RELATED"/>
    <property type="match status" value="1"/>
</dbReference>
<dbReference type="OrthoDB" id="463216at2"/>
<evidence type="ECO:0000256" key="8">
    <source>
        <dbReference type="SAM" id="SignalP"/>
    </source>
</evidence>
<dbReference type="GO" id="GO:0008360">
    <property type="term" value="P:regulation of cell shape"/>
    <property type="evidence" value="ECO:0007669"/>
    <property type="project" value="UniProtKB-UniRule"/>
</dbReference>
<name>A0A0W0TIR7_9GAMM</name>
<dbReference type="PROSITE" id="PS52029">
    <property type="entry name" value="LD_TPASE"/>
    <property type="match status" value="1"/>
</dbReference>
<dbReference type="Proteomes" id="UP000054698">
    <property type="component" value="Unassembled WGS sequence"/>
</dbReference>
<accession>A0A0W0TIR7</accession>
<dbReference type="GO" id="GO:0071555">
    <property type="term" value="P:cell wall organization"/>
    <property type="evidence" value="ECO:0007669"/>
    <property type="project" value="UniProtKB-UniRule"/>
</dbReference>
<evidence type="ECO:0000313" key="10">
    <source>
        <dbReference type="EMBL" id="KTC95478.1"/>
    </source>
</evidence>
<evidence type="ECO:0000256" key="3">
    <source>
        <dbReference type="ARBA" id="ARBA00022679"/>
    </source>
</evidence>
<keyword evidence="3" id="KW-0808">Transferase</keyword>
<evidence type="ECO:0000256" key="1">
    <source>
        <dbReference type="ARBA" id="ARBA00004752"/>
    </source>
</evidence>
<dbReference type="CDD" id="cd16913">
    <property type="entry name" value="YkuD_like"/>
    <property type="match status" value="1"/>
</dbReference>
<dbReference type="EMBL" id="LNYB01000085">
    <property type="protein sequence ID" value="KTC95478.1"/>
    <property type="molecule type" value="Genomic_DNA"/>
</dbReference>
<evidence type="ECO:0000256" key="2">
    <source>
        <dbReference type="ARBA" id="ARBA00005992"/>
    </source>
</evidence>
<dbReference type="InterPro" id="IPR038063">
    <property type="entry name" value="Transpep_catalytic_dom"/>
</dbReference>
<feature type="active site" description="Nucleophile" evidence="7">
    <location>
        <position position="204"/>
    </location>
</feature>
<dbReference type="UniPathway" id="UPA00219"/>
<comment type="pathway">
    <text evidence="1 7">Cell wall biogenesis; peptidoglycan biosynthesis.</text>
</comment>
<reference evidence="11 13" key="2">
    <citation type="submission" date="2018-06" db="EMBL/GenBank/DDBJ databases">
        <authorList>
            <consortium name="Pathogen Informatics"/>
            <person name="Doyle S."/>
        </authorList>
    </citation>
    <scope>NUCLEOTIDE SEQUENCE [LARGE SCALE GENOMIC DNA]</scope>
    <source>
        <strain evidence="11 13">NCTC12022</strain>
    </source>
</reference>
<feature type="domain" description="L,D-TPase catalytic" evidence="9">
    <location>
        <begin position="102"/>
        <end position="235"/>
    </location>
</feature>
<dbReference type="RefSeq" id="WP_058447930.1">
    <property type="nucleotide sequence ID" value="NZ_CAAAHT010000005.1"/>
</dbReference>
<dbReference type="SUPFAM" id="SSF141523">
    <property type="entry name" value="L,D-transpeptidase catalytic domain-like"/>
    <property type="match status" value="1"/>
</dbReference>
<feature type="active site" description="Proton donor/acceptor" evidence="7">
    <location>
        <position position="190"/>
    </location>
</feature>
<feature type="chain" id="PRO_5033244702" evidence="8">
    <location>
        <begin position="22"/>
        <end position="239"/>
    </location>
</feature>
<dbReference type="Gene3D" id="2.40.440.10">
    <property type="entry name" value="L,D-transpeptidase catalytic domain-like"/>
    <property type="match status" value="1"/>
</dbReference>
<gene>
    <name evidence="10" type="ORF">Lfee_3143</name>
    <name evidence="11" type="ORF">NCTC12022_00778</name>
</gene>
<reference evidence="10 12" key="1">
    <citation type="submission" date="2015-11" db="EMBL/GenBank/DDBJ databases">
        <title>Genomic analysis of 38 Legionella species identifies large and diverse effector repertoires.</title>
        <authorList>
            <person name="Burstein D."/>
            <person name="Amaro F."/>
            <person name="Zusman T."/>
            <person name="Lifshitz Z."/>
            <person name="Cohen O."/>
            <person name="Gilbert J.A."/>
            <person name="Pupko T."/>
            <person name="Shuman H.A."/>
            <person name="Segal G."/>
        </authorList>
    </citation>
    <scope>NUCLEOTIDE SEQUENCE [LARGE SCALE GENOMIC DNA]</scope>
    <source>
        <strain evidence="10 12">WO-44C</strain>
    </source>
</reference>
<sequence length="239" mass="26895">MKRLITKTIILVAILVSTAWSQTRYGETLCKEPDYFCIKIKNGQSWNSLFPNDEEKDIVRRVNRMNIALRPGMIIAIPRNIDRLTIYDVSPFPRYIEPEGEKTIYISQKKLAWGAYDEDGELLWWGPISSGEGKCPGVIGGCSTPSGAYRIIRKQDIDCISTAFPRRADGNNGGAEMPFCMHFFRGYALHGSETVPGYRASHGCIRMFTEDARWLNEEFVELPGGGMKGTRVIIDSADD</sequence>
<dbReference type="EMBL" id="UASS01000005">
    <property type="protein sequence ID" value="SPX60062.1"/>
    <property type="molecule type" value="Genomic_DNA"/>
</dbReference>
<dbReference type="GO" id="GO:0018104">
    <property type="term" value="P:peptidoglycan-protein cross-linking"/>
    <property type="evidence" value="ECO:0007669"/>
    <property type="project" value="TreeGrafter"/>
</dbReference>
<organism evidence="10 12">
    <name type="scientific">Legionella feeleii</name>
    <dbReference type="NCBI Taxonomy" id="453"/>
    <lineage>
        <taxon>Bacteria</taxon>
        <taxon>Pseudomonadati</taxon>
        <taxon>Pseudomonadota</taxon>
        <taxon>Gammaproteobacteria</taxon>
        <taxon>Legionellales</taxon>
        <taxon>Legionellaceae</taxon>
        <taxon>Legionella</taxon>
    </lineage>
</organism>
<evidence type="ECO:0000256" key="7">
    <source>
        <dbReference type="PROSITE-ProRule" id="PRU01373"/>
    </source>
</evidence>
<dbReference type="PATRIC" id="fig|453.4.peg.3425"/>
<comment type="similarity">
    <text evidence="2">Belongs to the YkuD family.</text>
</comment>
<dbReference type="AlphaFoldDB" id="A0A0W0TIR7"/>
<keyword evidence="5 7" id="KW-0573">Peptidoglycan synthesis</keyword>
<dbReference type="STRING" id="453.Lfee_3143"/>
<keyword evidence="8" id="KW-0732">Signal</keyword>
<keyword evidence="4 7" id="KW-0133">Cell shape</keyword>
<dbReference type="InterPro" id="IPR005490">
    <property type="entry name" value="LD_TPept_cat_dom"/>
</dbReference>
<evidence type="ECO:0000259" key="9">
    <source>
        <dbReference type="PROSITE" id="PS52029"/>
    </source>
</evidence>
<evidence type="ECO:0000313" key="11">
    <source>
        <dbReference type="EMBL" id="SPX60062.1"/>
    </source>
</evidence>
<keyword evidence="6 7" id="KW-0961">Cell wall biogenesis/degradation</keyword>
<feature type="signal peptide" evidence="8">
    <location>
        <begin position="1"/>
        <end position="21"/>
    </location>
</feature>
<dbReference type="Proteomes" id="UP000251942">
    <property type="component" value="Unassembled WGS sequence"/>
</dbReference>
<proteinExistence type="inferred from homology"/>
<evidence type="ECO:0000256" key="4">
    <source>
        <dbReference type="ARBA" id="ARBA00022960"/>
    </source>
</evidence>
<evidence type="ECO:0000313" key="13">
    <source>
        <dbReference type="Proteomes" id="UP000251942"/>
    </source>
</evidence>
<dbReference type="PANTHER" id="PTHR30582">
    <property type="entry name" value="L,D-TRANSPEPTIDASE"/>
    <property type="match status" value="1"/>
</dbReference>